<dbReference type="InterPro" id="IPR053183">
    <property type="entry name" value="ASL1"/>
</dbReference>
<dbReference type="GO" id="GO:0009277">
    <property type="term" value="C:fungal-type cell wall"/>
    <property type="evidence" value="ECO:0007669"/>
    <property type="project" value="TreeGrafter"/>
</dbReference>
<dbReference type="PANTHER" id="PTHR34154:SF3">
    <property type="entry name" value="ALKALI-SENSITIVE LINKAGE PROTEIN 1"/>
    <property type="match status" value="1"/>
</dbReference>
<dbReference type="AlphaFoldDB" id="A0A8H4W606"/>
<name>A0A8H4W606_9HELO</name>
<evidence type="ECO:0000313" key="3">
    <source>
        <dbReference type="Proteomes" id="UP000566819"/>
    </source>
</evidence>
<evidence type="ECO:0000259" key="1">
    <source>
        <dbReference type="Pfam" id="PF11790"/>
    </source>
</evidence>
<dbReference type="InterPro" id="IPR017853">
    <property type="entry name" value="GH"/>
</dbReference>
<sequence>MVIKKRCLLWDWTNTRDCPQMMDKVNFNGPLQSVSNWNTWTPAELKGRLAFRPMVHLMPQLEGQDWNNVVNSNQPIIHFFNEPERAGISPEQAAEKWNSQMLSLRRDKGKKLVSPSCSNDSNGQAWLASFMNLVSANPPDYLGLHYYGTNGNDAIAFIQSMHAKYPNHPIIVSEIASISRAYADVLEFTAQLANWMDETDFVFEYAFFGCMRNLADDFVSPEAQLMNGDGAFKDLMYKLMCDQPINGKDVK</sequence>
<gene>
    <name evidence="2" type="ORF">G7Y89_g5934</name>
</gene>
<proteinExistence type="predicted"/>
<reference evidence="2 3" key="1">
    <citation type="submission" date="2020-03" db="EMBL/GenBank/DDBJ databases">
        <title>Draft Genome Sequence of Cudoniella acicularis.</title>
        <authorList>
            <person name="Buettner E."/>
            <person name="Kellner H."/>
        </authorList>
    </citation>
    <scope>NUCLEOTIDE SEQUENCE [LARGE SCALE GENOMIC DNA]</scope>
    <source>
        <strain evidence="2 3">DSM 108380</strain>
    </source>
</reference>
<dbReference type="Pfam" id="PF11790">
    <property type="entry name" value="Glyco_hydro_cc"/>
    <property type="match status" value="1"/>
</dbReference>
<dbReference type="SUPFAM" id="SSF51445">
    <property type="entry name" value="(Trans)glycosidases"/>
    <property type="match status" value="1"/>
</dbReference>
<dbReference type="GO" id="GO:0071966">
    <property type="term" value="P:fungal-type cell wall polysaccharide metabolic process"/>
    <property type="evidence" value="ECO:0007669"/>
    <property type="project" value="TreeGrafter"/>
</dbReference>
<dbReference type="PANTHER" id="PTHR34154">
    <property type="entry name" value="ALKALI-SENSITIVE LINKAGE PROTEIN 1"/>
    <property type="match status" value="1"/>
</dbReference>
<dbReference type="Gene3D" id="3.20.20.80">
    <property type="entry name" value="Glycosidases"/>
    <property type="match status" value="1"/>
</dbReference>
<accession>A0A8H4W606</accession>
<dbReference type="OrthoDB" id="43654at2759"/>
<feature type="domain" description="Asl1-like glycosyl hydrolase catalytic" evidence="1">
    <location>
        <begin position="27"/>
        <end position="235"/>
    </location>
</feature>
<protein>
    <recommendedName>
        <fullName evidence="1">Asl1-like glycosyl hydrolase catalytic domain-containing protein</fullName>
    </recommendedName>
</protein>
<keyword evidence="3" id="KW-1185">Reference proteome</keyword>
<comment type="caution">
    <text evidence="2">The sequence shown here is derived from an EMBL/GenBank/DDBJ whole genome shotgun (WGS) entry which is preliminary data.</text>
</comment>
<organism evidence="2 3">
    <name type="scientific">Cudoniella acicularis</name>
    <dbReference type="NCBI Taxonomy" id="354080"/>
    <lineage>
        <taxon>Eukaryota</taxon>
        <taxon>Fungi</taxon>
        <taxon>Dikarya</taxon>
        <taxon>Ascomycota</taxon>
        <taxon>Pezizomycotina</taxon>
        <taxon>Leotiomycetes</taxon>
        <taxon>Helotiales</taxon>
        <taxon>Tricladiaceae</taxon>
        <taxon>Cudoniella</taxon>
    </lineage>
</organism>
<dbReference type="InterPro" id="IPR024655">
    <property type="entry name" value="Asl1_glyco_hydro_catalytic"/>
</dbReference>
<evidence type="ECO:0000313" key="2">
    <source>
        <dbReference type="EMBL" id="KAF4632189.1"/>
    </source>
</evidence>
<dbReference type="Proteomes" id="UP000566819">
    <property type="component" value="Unassembled WGS sequence"/>
</dbReference>
<dbReference type="EMBL" id="JAAMPI010000369">
    <property type="protein sequence ID" value="KAF4632189.1"/>
    <property type="molecule type" value="Genomic_DNA"/>
</dbReference>